<keyword evidence="8" id="KW-1185">Reference proteome</keyword>
<feature type="transmembrane region" description="Helical" evidence="6">
    <location>
        <begin position="255"/>
        <end position="278"/>
    </location>
</feature>
<protein>
    <submittedName>
        <fullName evidence="7">Flippase-like domain-containing protein</fullName>
    </submittedName>
</protein>
<feature type="transmembrane region" description="Helical" evidence="6">
    <location>
        <begin position="143"/>
        <end position="163"/>
    </location>
</feature>
<organism evidence="7 8">
    <name type="scientific">Halovulum dunhuangense</name>
    <dbReference type="NCBI Taxonomy" id="1505036"/>
    <lineage>
        <taxon>Bacteria</taxon>
        <taxon>Pseudomonadati</taxon>
        <taxon>Pseudomonadota</taxon>
        <taxon>Alphaproteobacteria</taxon>
        <taxon>Rhodobacterales</taxon>
        <taxon>Paracoccaceae</taxon>
        <taxon>Halovulum</taxon>
    </lineage>
</organism>
<feature type="transmembrane region" description="Helical" evidence="6">
    <location>
        <begin position="211"/>
        <end position="235"/>
    </location>
</feature>
<keyword evidence="4 6" id="KW-1133">Transmembrane helix</keyword>
<proteinExistence type="predicted"/>
<keyword evidence="3 6" id="KW-0812">Transmembrane</keyword>
<gene>
    <name evidence="7" type="ORF">HMH01_03275</name>
</gene>
<dbReference type="InterPro" id="IPR022791">
    <property type="entry name" value="L-PG_synthase/AglD"/>
</dbReference>
<evidence type="ECO:0000256" key="6">
    <source>
        <dbReference type="SAM" id="Phobius"/>
    </source>
</evidence>
<reference evidence="7 8" key="1">
    <citation type="submission" date="2020-05" db="EMBL/GenBank/DDBJ databases">
        <title>Gimesia benthica sp. nov., a novel planctomycete isolated from a deep-sea water sample of the Northwest Indian Ocean.</title>
        <authorList>
            <person name="Wang J."/>
            <person name="Ruan C."/>
            <person name="Song L."/>
            <person name="Zhu Y."/>
            <person name="Li A."/>
            <person name="Zheng X."/>
            <person name="Wang L."/>
            <person name="Lu Z."/>
            <person name="Huang Y."/>
            <person name="Du W."/>
            <person name="Zhou Y."/>
            <person name="Huang L."/>
            <person name="Dai X."/>
        </authorList>
    </citation>
    <scope>NUCLEOTIDE SEQUENCE [LARGE SCALE GENOMIC DNA]</scope>
    <source>
        <strain evidence="7 8">YYQ-30</strain>
    </source>
</reference>
<name>A0A849KUZ0_9RHOB</name>
<dbReference type="Pfam" id="PF03706">
    <property type="entry name" value="LPG_synthase_TM"/>
    <property type="match status" value="1"/>
</dbReference>
<keyword evidence="2" id="KW-1003">Cell membrane</keyword>
<dbReference type="Proteomes" id="UP000572377">
    <property type="component" value="Unassembled WGS sequence"/>
</dbReference>
<feature type="transmembrane region" description="Helical" evidence="6">
    <location>
        <begin position="184"/>
        <end position="205"/>
    </location>
</feature>
<evidence type="ECO:0000256" key="1">
    <source>
        <dbReference type="ARBA" id="ARBA00004651"/>
    </source>
</evidence>
<evidence type="ECO:0000256" key="2">
    <source>
        <dbReference type="ARBA" id="ARBA00022475"/>
    </source>
</evidence>
<evidence type="ECO:0000256" key="4">
    <source>
        <dbReference type="ARBA" id="ARBA00022989"/>
    </source>
</evidence>
<dbReference type="RefSeq" id="WP_171322454.1">
    <property type="nucleotide sequence ID" value="NZ_JABFBC010000001.1"/>
</dbReference>
<dbReference type="PANTHER" id="PTHR40277">
    <property type="entry name" value="BLL5419 PROTEIN"/>
    <property type="match status" value="1"/>
</dbReference>
<sequence length="280" mass="28117">MRFWRLAVPPLLLLALWQVVDGPAALAALRGVDPLLWLAALALLNVQILASALRWRLTAGFLGQSLGRGQAVAEYYLATLGNMVLPGGVLGDAGRAVRAQSGVGLAVAAQAVMIERLAGQVALFALLLPALALLPGIAAGPVLALGVLLGAGAVLVVAGPGWARRFGAQMRRAWLSPGALPRQLALSAVILAANIGAFALCSAAVGAPLGALALVLVPLALLAMLIPLSVGGWGLREGAAGLLWPLAGATSEAGIAASIAFGLAALASGLPGLLVPLLRR</sequence>
<accession>A0A849KUZ0</accession>
<evidence type="ECO:0000313" key="8">
    <source>
        <dbReference type="Proteomes" id="UP000572377"/>
    </source>
</evidence>
<feature type="transmembrane region" description="Helical" evidence="6">
    <location>
        <begin position="37"/>
        <end position="55"/>
    </location>
</feature>
<comment type="subcellular location">
    <subcellularLocation>
        <location evidence="1">Cell membrane</location>
        <topology evidence="1">Multi-pass membrane protein</topology>
    </subcellularLocation>
</comment>
<dbReference type="EMBL" id="JABFBC010000001">
    <property type="protein sequence ID" value="NNU79451.1"/>
    <property type="molecule type" value="Genomic_DNA"/>
</dbReference>
<comment type="caution">
    <text evidence="7">The sequence shown here is derived from an EMBL/GenBank/DDBJ whole genome shotgun (WGS) entry which is preliminary data.</text>
</comment>
<dbReference type="PANTHER" id="PTHR40277:SF1">
    <property type="entry name" value="BLL5419 PROTEIN"/>
    <property type="match status" value="1"/>
</dbReference>
<evidence type="ECO:0000313" key="7">
    <source>
        <dbReference type="EMBL" id="NNU79451.1"/>
    </source>
</evidence>
<dbReference type="GO" id="GO:0005886">
    <property type="term" value="C:plasma membrane"/>
    <property type="evidence" value="ECO:0007669"/>
    <property type="project" value="UniProtKB-SubCell"/>
</dbReference>
<feature type="transmembrane region" description="Helical" evidence="6">
    <location>
        <begin position="117"/>
        <end position="137"/>
    </location>
</feature>
<evidence type="ECO:0000256" key="5">
    <source>
        <dbReference type="ARBA" id="ARBA00023136"/>
    </source>
</evidence>
<evidence type="ECO:0000256" key="3">
    <source>
        <dbReference type="ARBA" id="ARBA00022692"/>
    </source>
</evidence>
<dbReference type="AlphaFoldDB" id="A0A849KUZ0"/>
<keyword evidence="5 6" id="KW-0472">Membrane</keyword>